<feature type="transmembrane region" description="Helical" evidence="2">
    <location>
        <begin position="139"/>
        <end position="159"/>
    </location>
</feature>
<feature type="compositionally biased region" description="Low complexity" evidence="1">
    <location>
        <begin position="70"/>
        <end position="82"/>
    </location>
</feature>
<sequence length="241" mass="25045">MERGESGTRRGEGRFLREGDSSGSGRGGSGPSGEWPARASRAGAAADDDAKAAARAARAARLAKARASRDAASPRPARSTRPGPQRRPRSEQAAAVRRPVPEPAPVRRFPDPRLTGLGSGLFCAAVMLVLGYLDSLMFGSLTLYSVLFLPVCALTALWVREGDLLTAPVVVPIAFAVGLLPVAESGGGFSGHLMGLVSALATEAGWLYGGTLIAGLVVLVRRVRLIARRVAARRRARAGGG</sequence>
<keyword evidence="2" id="KW-1133">Transmembrane helix</keyword>
<evidence type="ECO:0000256" key="2">
    <source>
        <dbReference type="SAM" id="Phobius"/>
    </source>
</evidence>
<keyword evidence="5" id="KW-1185">Reference proteome</keyword>
<feature type="region of interest" description="Disordered" evidence="1">
    <location>
        <begin position="1"/>
        <end position="107"/>
    </location>
</feature>
<organism evidence="4 5">
    <name type="scientific">Streptomyces osmaniensis</name>
    <dbReference type="NCBI Taxonomy" id="593134"/>
    <lineage>
        <taxon>Bacteria</taxon>
        <taxon>Bacillati</taxon>
        <taxon>Actinomycetota</taxon>
        <taxon>Actinomycetes</taxon>
        <taxon>Kitasatosporales</taxon>
        <taxon>Streptomycetaceae</taxon>
        <taxon>Streptomyces</taxon>
    </lineage>
</organism>
<evidence type="ECO:0000313" key="5">
    <source>
        <dbReference type="Proteomes" id="UP001500707"/>
    </source>
</evidence>
<feature type="compositionally biased region" description="Basic and acidic residues" evidence="1">
    <location>
        <begin position="1"/>
        <end position="20"/>
    </location>
</feature>
<protein>
    <recommendedName>
        <fullName evidence="3">DUF6542 domain-containing protein</fullName>
    </recommendedName>
</protein>
<proteinExistence type="predicted"/>
<feature type="transmembrane region" description="Helical" evidence="2">
    <location>
        <begin position="195"/>
        <end position="220"/>
    </location>
</feature>
<name>A0ABP6XAR8_9ACTN</name>
<keyword evidence="2" id="KW-0812">Transmembrane</keyword>
<accession>A0ABP6XAR8</accession>
<feature type="domain" description="DUF6542" evidence="3">
    <location>
        <begin position="113"/>
        <end position="223"/>
    </location>
</feature>
<dbReference type="InterPro" id="IPR046672">
    <property type="entry name" value="DUF6542"/>
</dbReference>
<feature type="transmembrane region" description="Helical" evidence="2">
    <location>
        <begin position="164"/>
        <end position="183"/>
    </location>
</feature>
<dbReference type="RefSeq" id="WP_346183827.1">
    <property type="nucleotide sequence ID" value="NZ_BAABCE010000010.1"/>
</dbReference>
<comment type="caution">
    <text evidence="4">The sequence shown here is derived from an EMBL/GenBank/DDBJ whole genome shotgun (WGS) entry which is preliminary data.</text>
</comment>
<evidence type="ECO:0000259" key="3">
    <source>
        <dbReference type="Pfam" id="PF20177"/>
    </source>
</evidence>
<feature type="compositionally biased region" description="Gly residues" evidence="1">
    <location>
        <begin position="22"/>
        <end position="31"/>
    </location>
</feature>
<keyword evidence="2" id="KW-0472">Membrane</keyword>
<reference evidence="5" key="1">
    <citation type="journal article" date="2019" name="Int. J. Syst. Evol. Microbiol.">
        <title>The Global Catalogue of Microorganisms (GCM) 10K type strain sequencing project: providing services to taxonomists for standard genome sequencing and annotation.</title>
        <authorList>
            <consortium name="The Broad Institute Genomics Platform"/>
            <consortium name="The Broad Institute Genome Sequencing Center for Infectious Disease"/>
            <person name="Wu L."/>
            <person name="Ma J."/>
        </authorList>
    </citation>
    <scope>NUCLEOTIDE SEQUENCE [LARGE SCALE GENOMIC DNA]</scope>
    <source>
        <strain evidence="5">JCM 17656</strain>
    </source>
</reference>
<dbReference type="Proteomes" id="UP001500707">
    <property type="component" value="Unassembled WGS sequence"/>
</dbReference>
<feature type="transmembrane region" description="Helical" evidence="2">
    <location>
        <begin position="114"/>
        <end position="133"/>
    </location>
</feature>
<evidence type="ECO:0000313" key="4">
    <source>
        <dbReference type="EMBL" id="GAA3564240.1"/>
    </source>
</evidence>
<dbReference type="Pfam" id="PF20177">
    <property type="entry name" value="DUF6542"/>
    <property type="match status" value="1"/>
</dbReference>
<dbReference type="EMBL" id="BAABCE010000010">
    <property type="protein sequence ID" value="GAA3564240.1"/>
    <property type="molecule type" value="Genomic_DNA"/>
</dbReference>
<gene>
    <name evidence="4" type="ORF">GCM10022295_53170</name>
</gene>
<feature type="compositionally biased region" description="Low complexity" evidence="1">
    <location>
        <begin position="32"/>
        <end position="45"/>
    </location>
</feature>
<evidence type="ECO:0000256" key="1">
    <source>
        <dbReference type="SAM" id="MobiDB-lite"/>
    </source>
</evidence>